<dbReference type="Gene3D" id="1.20.1510.10">
    <property type="entry name" value="Cation efflux protein transmembrane domain"/>
    <property type="match status" value="1"/>
</dbReference>
<comment type="subcellular location">
    <subcellularLocation>
        <location evidence="1">Membrane</location>
        <topology evidence="1">Multi-pass membrane protein</topology>
    </subcellularLocation>
</comment>
<dbReference type="AlphaFoldDB" id="A0A5B9DRF5"/>
<keyword evidence="5" id="KW-0472">Membrane</keyword>
<dbReference type="GO" id="GO:0015093">
    <property type="term" value="F:ferrous iron transmembrane transporter activity"/>
    <property type="evidence" value="ECO:0007669"/>
    <property type="project" value="TreeGrafter"/>
</dbReference>
<keyword evidence="4" id="KW-1133">Transmembrane helix</keyword>
<dbReference type="PANTHER" id="PTHR43840:SF15">
    <property type="entry name" value="MITOCHONDRIAL METAL TRANSPORTER 1-RELATED"/>
    <property type="match status" value="1"/>
</dbReference>
<dbReference type="GO" id="GO:0015086">
    <property type="term" value="F:cadmium ion transmembrane transporter activity"/>
    <property type="evidence" value="ECO:0007669"/>
    <property type="project" value="TreeGrafter"/>
</dbReference>
<keyword evidence="3" id="KW-0812">Transmembrane</keyword>
<evidence type="ECO:0000256" key="5">
    <source>
        <dbReference type="ARBA" id="ARBA00023136"/>
    </source>
</evidence>
<gene>
    <name evidence="7" type="ORF">FNA67_18320</name>
</gene>
<dbReference type="OrthoDB" id="2388015at2"/>
<dbReference type="InterPro" id="IPR058533">
    <property type="entry name" value="Cation_efflux_TM"/>
</dbReference>
<dbReference type="SUPFAM" id="SSF161111">
    <property type="entry name" value="Cation efflux protein transmembrane domain-like"/>
    <property type="match status" value="1"/>
</dbReference>
<dbReference type="EMBL" id="CP041690">
    <property type="protein sequence ID" value="QEE22011.1"/>
    <property type="molecule type" value="Genomic_DNA"/>
</dbReference>
<keyword evidence="8" id="KW-1185">Reference proteome</keyword>
<name>A0A5B9DRF5_9HYPH</name>
<dbReference type="KEGG" id="yti:FNA67_18320"/>
<proteinExistence type="predicted"/>
<dbReference type="RefSeq" id="WP_147657456.1">
    <property type="nucleotide sequence ID" value="NZ_BMFM01000002.1"/>
</dbReference>
<organism evidence="7 8">
    <name type="scientific">Paradevosia tibetensis</name>
    <dbReference type="NCBI Taxonomy" id="1447062"/>
    <lineage>
        <taxon>Bacteria</taxon>
        <taxon>Pseudomonadati</taxon>
        <taxon>Pseudomonadota</taxon>
        <taxon>Alphaproteobacteria</taxon>
        <taxon>Hyphomicrobiales</taxon>
        <taxon>Devosiaceae</taxon>
        <taxon>Paradevosia</taxon>
    </lineage>
</organism>
<dbReference type="InterPro" id="IPR050291">
    <property type="entry name" value="CDF_Transporter"/>
</dbReference>
<protein>
    <submittedName>
        <fullName evidence="7">Cation transporter</fullName>
    </submittedName>
</protein>
<evidence type="ECO:0000313" key="8">
    <source>
        <dbReference type="Proteomes" id="UP000321062"/>
    </source>
</evidence>
<sequence length="315" mass="34127">MQTEQGVLRLSITATFLVAAIGIVFGLLSGSYAIVFDGVYALTDAIMTVLALLVARLIASSTSEDAESTWLVKHFTMGFWHLEPMVLGLNGIMLTGAALYAFINAVGSIVHGGRTLDFDNAIAYAAITLAMTTTMAVYAYRANRRIGSDFVALDAKSWVMSSAMTAALLVAFVFGLFIQGTSLQWLSPYIDPVVLAVICVVIIPIPLGTIRQALADILLVTPADLKAHVDGVAQDFVERYGFLSYRAYVARVGRGRQIELYFIVPHDRPAARLEEWDRIRDEVSAALGPDSPDRWLTIAFTTDPEWADGVSVAAA</sequence>
<dbReference type="GO" id="GO:0006882">
    <property type="term" value="P:intracellular zinc ion homeostasis"/>
    <property type="evidence" value="ECO:0007669"/>
    <property type="project" value="TreeGrafter"/>
</dbReference>
<dbReference type="Pfam" id="PF01545">
    <property type="entry name" value="Cation_efflux"/>
    <property type="match status" value="1"/>
</dbReference>
<dbReference type="InterPro" id="IPR027469">
    <property type="entry name" value="Cation_efflux_TMD_sf"/>
</dbReference>
<evidence type="ECO:0000313" key="7">
    <source>
        <dbReference type="EMBL" id="QEE22011.1"/>
    </source>
</evidence>
<dbReference type="GO" id="GO:0015341">
    <property type="term" value="F:zinc efflux antiporter activity"/>
    <property type="evidence" value="ECO:0007669"/>
    <property type="project" value="TreeGrafter"/>
</dbReference>
<keyword evidence="2" id="KW-0813">Transport</keyword>
<evidence type="ECO:0000256" key="3">
    <source>
        <dbReference type="ARBA" id="ARBA00022692"/>
    </source>
</evidence>
<dbReference type="Proteomes" id="UP000321062">
    <property type="component" value="Chromosome"/>
</dbReference>
<feature type="domain" description="Cation efflux protein transmembrane" evidence="6">
    <location>
        <begin position="9"/>
        <end position="218"/>
    </location>
</feature>
<evidence type="ECO:0000259" key="6">
    <source>
        <dbReference type="Pfam" id="PF01545"/>
    </source>
</evidence>
<evidence type="ECO:0000256" key="1">
    <source>
        <dbReference type="ARBA" id="ARBA00004141"/>
    </source>
</evidence>
<reference evidence="7 8" key="1">
    <citation type="journal article" date="2015" name="Int. J. Syst. Evol. Microbiol.">
        <title>Youhaiella tibetensis gen. nov., sp. nov., isolated from subsurface sediment.</title>
        <authorList>
            <person name="Wang Y.X."/>
            <person name="Huang F.Q."/>
            <person name="Nogi Y."/>
            <person name="Pang S.J."/>
            <person name="Wang P.K."/>
            <person name="Lv J."/>
        </authorList>
    </citation>
    <scope>NUCLEOTIDE SEQUENCE [LARGE SCALE GENOMIC DNA]</scope>
    <source>
        <strain evidence="8">fig4</strain>
    </source>
</reference>
<accession>A0A5B9DRF5</accession>
<dbReference type="PANTHER" id="PTHR43840">
    <property type="entry name" value="MITOCHONDRIAL METAL TRANSPORTER 1-RELATED"/>
    <property type="match status" value="1"/>
</dbReference>
<evidence type="ECO:0000256" key="4">
    <source>
        <dbReference type="ARBA" id="ARBA00022989"/>
    </source>
</evidence>
<evidence type="ECO:0000256" key="2">
    <source>
        <dbReference type="ARBA" id="ARBA00022448"/>
    </source>
</evidence>
<dbReference type="GO" id="GO:0005886">
    <property type="term" value="C:plasma membrane"/>
    <property type="evidence" value="ECO:0007669"/>
    <property type="project" value="TreeGrafter"/>
</dbReference>